<evidence type="ECO:0008006" key="3">
    <source>
        <dbReference type="Google" id="ProtNLM"/>
    </source>
</evidence>
<name>B3M0C7_DROAN</name>
<organism evidence="1 2">
    <name type="scientific">Drosophila ananassae</name>
    <name type="common">Fruit fly</name>
    <dbReference type="NCBI Taxonomy" id="7217"/>
    <lineage>
        <taxon>Eukaryota</taxon>
        <taxon>Metazoa</taxon>
        <taxon>Ecdysozoa</taxon>
        <taxon>Arthropoda</taxon>
        <taxon>Hexapoda</taxon>
        <taxon>Insecta</taxon>
        <taxon>Pterygota</taxon>
        <taxon>Neoptera</taxon>
        <taxon>Endopterygota</taxon>
        <taxon>Diptera</taxon>
        <taxon>Brachycera</taxon>
        <taxon>Muscomorpha</taxon>
        <taxon>Ephydroidea</taxon>
        <taxon>Drosophilidae</taxon>
        <taxon>Drosophila</taxon>
        <taxon>Sophophora</taxon>
    </lineage>
</organism>
<protein>
    <recommendedName>
        <fullName evidence="3">Protein TsetseEP domain-containing protein</fullName>
    </recommendedName>
</protein>
<dbReference type="Proteomes" id="UP000007801">
    <property type="component" value="Unassembled WGS sequence"/>
</dbReference>
<dbReference type="AlphaFoldDB" id="B3M0C7"/>
<dbReference type="InParanoid" id="B3M0C7"/>
<dbReference type="GeneID" id="6499471"/>
<dbReference type="HOGENOM" id="CLU_1152807_0_0_1"/>
<sequence length="263" mass="28346">MEYIYQNEWDPAAIDESKTKNMSQAVGVFGLLLLSLTASQADTSVSLNERGTAIETTNYGPVTMVVDNLAEIAVNVSDETTGQLQAKMDRTGQDIRGYIEVLVTSASAQLSDVIFETTNVLIANPDCNPAWSLDEINENVTTQVNGCTDGLVILLENFRQSGQQAMASVQGFVQKIAQLPAQCQLLEGAQPNPLASIGGSVCFINGMAEINVGMAQSMHNASLLLVQTHQAAEEQVMLAEQCLGAVVQQIGDYLRQEQDQCQQ</sequence>
<evidence type="ECO:0000313" key="2">
    <source>
        <dbReference type="Proteomes" id="UP000007801"/>
    </source>
</evidence>
<dbReference type="EMBL" id="CH902617">
    <property type="protein sequence ID" value="EDV43133.2"/>
    <property type="molecule type" value="Genomic_DNA"/>
</dbReference>
<keyword evidence="2" id="KW-1185">Reference proteome</keyword>
<gene>
    <name evidence="1" type="primary">Dana\GF16677</name>
    <name evidence="1" type="synonym">dana_GLEANR_17942</name>
    <name evidence="1" type="ORF">GF16677</name>
</gene>
<dbReference type="OrthoDB" id="8062986at2759"/>
<accession>B3M0C7</accession>
<dbReference type="KEGG" id="dan:6499471"/>
<dbReference type="eggNOG" id="ENOG502TBAC">
    <property type="taxonomic scope" value="Eukaryota"/>
</dbReference>
<reference evidence="1 2" key="1">
    <citation type="journal article" date="2007" name="Nature">
        <title>Evolution of genes and genomes on the Drosophila phylogeny.</title>
        <authorList>
            <consortium name="Drosophila 12 Genomes Consortium"/>
            <person name="Clark A.G."/>
            <person name="Eisen M.B."/>
            <person name="Smith D.R."/>
            <person name="Bergman C.M."/>
            <person name="Oliver B."/>
            <person name="Markow T.A."/>
            <person name="Kaufman T.C."/>
            <person name="Kellis M."/>
            <person name="Gelbart W."/>
            <person name="Iyer V.N."/>
            <person name="Pollard D.A."/>
            <person name="Sackton T.B."/>
            <person name="Larracuente A.M."/>
            <person name="Singh N.D."/>
            <person name="Abad J.P."/>
            <person name="Abt D.N."/>
            <person name="Adryan B."/>
            <person name="Aguade M."/>
            <person name="Akashi H."/>
            <person name="Anderson W.W."/>
            <person name="Aquadro C.F."/>
            <person name="Ardell D.H."/>
            <person name="Arguello R."/>
            <person name="Artieri C.G."/>
            <person name="Barbash D.A."/>
            <person name="Barker D."/>
            <person name="Barsanti P."/>
            <person name="Batterham P."/>
            <person name="Batzoglou S."/>
            <person name="Begun D."/>
            <person name="Bhutkar A."/>
            <person name="Blanco E."/>
            <person name="Bosak S.A."/>
            <person name="Bradley R.K."/>
            <person name="Brand A.D."/>
            <person name="Brent M.R."/>
            <person name="Brooks A.N."/>
            <person name="Brown R.H."/>
            <person name="Butlin R.K."/>
            <person name="Caggese C."/>
            <person name="Calvi B.R."/>
            <person name="Bernardo de Carvalho A."/>
            <person name="Caspi A."/>
            <person name="Castrezana S."/>
            <person name="Celniker S.E."/>
            <person name="Chang J.L."/>
            <person name="Chapple C."/>
            <person name="Chatterji S."/>
            <person name="Chinwalla A."/>
            <person name="Civetta A."/>
            <person name="Clifton S.W."/>
            <person name="Comeron J.M."/>
            <person name="Costello J.C."/>
            <person name="Coyne J.A."/>
            <person name="Daub J."/>
            <person name="David R.G."/>
            <person name="Delcher A.L."/>
            <person name="Delehaunty K."/>
            <person name="Do C.B."/>
            <person name="Ebling H."/>
            <person name="Edwards K."/>
            <person name="Eickbush T."/>
            <person name="Evans J.D."/>
            <person name="Filipski A."/>
            <person name="Findeiss S."/>
            <person name="Freyhult E."/>
            <person name="Fulton L."/>
            <person name="Fulton R."/>
            <person name="Garcia A.C."/>
            <person name="Gardiner A."/>
            <person name="Garfield D.A."/>
            <person name="Garvin B.E."/>
            <person name="Gibson G."/>
            <person name="Gilbert D."/>
            <person name="Gnerre S."/>
            <person name="Godfrey J."/>
            <person name="Good R."/>
            <person name="Gotea V."/>
            <person name="Gravely B."/>
            <person name="Greenberg A.J."/>
            <person name="Griffiths-Jones S."/>
            <person name="Gross S."/>
            <person name="Guigo R."/>
            <person name="Gustafson E.A."/>
            <person name="Haerty W."/>
            <person name="Hahn M.W."/>
            <person name="Halligan D.L."/>
            <person name="Halpern A.L."/>
            <person name="Halter G.M."/>
            <person name="Han M.V."/>
            <person name="Heger A."/>
            <person name="Hillier L."/>
            <person name="Hinrichs A.S."/>
            <person name="Holmes I."/>
            <person name="Hoskins R.A."/>
            <person name="Hubisz M.J."/>
            <person name="Hultmark D."/>
            <person name="Huntley M.A."/>
            <person name="Jaffe D.B."/>
            <person name="Jagadeeshan S."/>
            <person name="Jeck W.R."/>
            <person name="Johnson J."/>
            <person name="Jones C.D."/>
            <person name="Jordan W.C."/>
            <person name="Karpen G.H."/>
            <person name="Kataoka E."/>
            <person name="Keightley P.D."/>
            <person name="Kheradpour P."/>
            <person name="Kirkness E.F."/>
            <person name="Koerich L.B."/>
            <person name="Kristiansen K."/>
            <person name="Kudrna D."/>
            <person name="Kulathinal R.J."/>
            <person name="Kumar S."/>
            <person name="Kwok R."/>
            <person name="Lander E."/>
            <person name="Langley C.H."/>
            <person name="Lapoint R."/>
            <person name="Lazzaro B.P."/>
            <person name="Lee S.J."/>
            <person name="Levesque L."/>
            <person name="Li R."/>
            <person name="Lin C.F."/>
            <person name="Lin M.F."/>
            <person name="Lindblad-Toh K."/>
            <person name="Llopart A."/>
            <person name="Long M."/>
            <person name="Low L."/>
            <person name="Lozovsky E."/>
            <person name="Lu J."/>
            <person name="Luo M."/>
            <person name="Machado C.A."/>
            <person name="Makalowski W."/>
            <person name="Marzo M."/>
            <person name="Matsuda M."/>
            <person name="Matzkin L."/>
            <person name="McAllister B."/>
            <person name="McBride C.S."/>
            <person name="McKernan B."/>
            <person name="McKernan K."/>
            <person name="Mendez-Lago M."/>
            <person name="Minx P."/>
            <person name="Mollenhauer M.U."/>
            <person name="Montooth K."/>
            <person name="Mount S.M."/>
            <person name="Mu X."/>
            <person name="Myers E."/>
            <person name="Negre B."/>
            <person name="Newfeld S."/>
            <person name="Nielsen R."/>
            <person name="Noor M.A."/>
            <person name="O'Grady P."/>
            <person name="Pachter L."/>
            <person name="Papaceit M."/>
            <person name="Parisi M.J."/>
            <person name="Parisi M."/>
            <person name="Parts L."/>
            <person name="Pedersen J.S."/>
            <person name="Pesole G."/>
            <person name="Phillippy A.M."/>
            <person name="Ponting C.P."/>
            <person name="Pop M."/>
            <person name="Porcelli D."/>
            <person name="Powell J.R."/>
            <person name="Prohaska S."/>
            <person name="Pruitt K."/>
            <person name="Puig M."/>
            <person name="Quesneville H."/>
            <person name="Ram K.R."/>
            <person name="Rand D."/>
            <person name="Rasmussen M.D."/>
            <person name="Reed L.K."/>
            <person name="Reenan R."/>
            <person name="Reily A."/>
            <person name="Remington K.A."/>
            <person name="Rieger T.T."/>
            <person name="Ritchie M.G."/>
            <person name="Robin C."/>
            <person name="Rogers Y.H."/>
            <person name="Rohde C."/>
            <person name="Rozas J."/>
            <person name="Rubenfield M.J."/>
            <person name="Ruiz A."/>
            <person name="Russo S."/>
            <person name="Salzberg S.L."/>
            <person name="Sanchez-Gracia A."/>
            <person name="Saranga D.J."/>
            <person name="Sato H."/>
            <person name="Schaeffer S.W."/>
            <person name="Schatz M.C."/>
            <person name="Schlenke T."/>
            <person name="Schwartz R."/>
            <person name="Segarra C."/>
            <person name="Singh R.S."/>
            <person name="Sirot L."/>
            <person name="Sirota M."/>
            <person name="Sisneros N.B."/>
            <person name="Smith C.D."/>
            <person name="Smith T.F."/>
            <person name="Spieth J."/>
            <person name="Stage D.E."/>
            <person name="Stark A."/>
            <person name="Stephan W."/>
            <person name="Strausberg R.L."/>
            <person name="Strempel S."/>
            <person name="Sturgill D."/>
            <person name="Sutton G."/>
            <person name="Sutton G.G."/>
            <person name="Tao W."/>
            <person name="Teichmann S."/>
            <person name="Tobari Y.N."/>
            <person name="Tomimura Y."/>
            <person name="Tsolas J.M."/>
            <person name="Valente V.L."/>
            <person name="Venter E."/>
            <person name="Venter J.C."/>
            <person name="Vicario S."/>
            <person name="Vieira F.G."/>
            <person name="Vilella A.J."/>
            <person name="Villasante A."/>
            <person name="Walenz B."/>
            <person name="Wang J."/>
            <person name="Wasserman M."/>
            <person name="Watts T."/>
            <person name="Wilson D."/>
            <person name="Wilson R.K."/>
            <person name="Wing R.A."/>
            <person name="Wolfner M.F."/>
            <person name="Wong A."/>
            <person name="Wong G.K."/>
            <person name="Wu C.I."/>
            <person name="Wu G."/>
            <person name="Yamamoto D."/>
            <person name="Yang H.P."/>
            <person name="Yang S.P."/>
            <person name="Yorke J.A."/>
            <person name="Yoshida K."/>
            <person name="Zdobnov E."/>
            <person name="Zhang P."/>
            <person name="Zhang Y."/>
            <person name="Zimin A.V."/>
            <person name="Baldwin J."/>
            <person name="Abdouelleil A."/>
            <person name="Abdulkadir J."/>
            <person name="Abebe A."/>
            <person name="Abera B."/>
            <person name="Abreu J."/>
            <person name="Acer S.C."/>
            <person name="Aftuck L."/>
            <person name="Alexander A."/>
            <person name="An P."/>
            <person name="Anderson E."/>
            <person name="Anderson S."/>
            <person name="Arachi H."/>
            <person name="Azer M."/>
            <person name="Bachantsang P."/>
            <person name="Barry A."/>
            <person name="Bayul T."/>
            <person name="Berlin A."/>
            <person name="Bessette D."/>
            <person name="Bloom T."/>
            <person name="Blye J."/>
            <person name="Boguslavskiy L."/>
            <person name="Bonnet C."/>
            <person name="Boukhgalter B."/>
            <person name="Bourzgui I."/>
            <person name="Brown A."/>
            <person name="Cahill P."/>
            <person name="Channer S."/>
            <person name="Cheshatsang Y."/>
            <person name="Chuda L."/>
            <person name="Citroen M."/>
            <person name="Collymore A."/>
            <person name="Cooke P."/>
            <person name="Costello M."/>
            <person name="D'Aco K."/>
            <person name="Daza R."/>
            <person name="De Haan G."/>
            <person name="DeGray S."/>
            <person name="DeMaso C."/>
            <person name="Dhargay N."/>
            <person name="Dooley K."/>
            <person name="Dooley E."/>
            <person name="Doricent M."/>
            <person name="Dorje P."/>
            <person name="Dorjee K."/>
            <person name="Dupes A."/>
            <person name="Elong R."/>
            <person name="Falk J."/>
            <person name="Farina A."/>
            <person name="Faro S."/>
            <person name="Ferguson D."/>
            <person name="Fisher S."/>
            <person name="Foley C.D."/>
            <person name="Franke A."/>
            <person name="Friedrich D."/>
            <person name="Gadbois L."/>
            <person name="Gearin G."/>
            <person name="Gearin C.R."/>
            <person name="Giannoukos G."/>
            <person name="Goode T."/>
            <person name="Graham J."/>
            <person name="Grandbois E."/>
            <person name="Grewal S."/>
            <person name="Gyaltsen K."/>
            <person name="Hafez N."/>
            <person name="Hagos B."/>
            <person name="Hall J."/>
            <person name="Henson C."/>
            <person name="Hollinger A."/>
            <person name="Honan T."/>
            <person name="Huard M.D."/>
            <person name="Hughes L."/>
            <person name="Hurhula B."/>
            <person name="Husby M.E."/>
            <person name="Kamat A."/>
            <person name="Kanga B."/>
            <person name="Kashin S."/>
            <person name="Khazanovich D."/>
            <person name="Kisner P."/>
            <person name="Lance K."/>
            <person name="Lara M."/>
            <person name="Lee W."/>
            <person name="Lennon N."/>
            <person name="Letendre F."/>
            <person name="LeVine R."/>
            <person name="Lipovsky A."/>
            <person name="Liu X."/>
            <person name="Liu J."/>
            <person name="Liu S."/>
            <person name="Lokyitsang T."/>
            <person name="Lokyitsang Y."/>
            <person name="Lubonja R."/>
            <person name="Lui A."/>
            <person name="MacDonald P."/>
            <person name="Magnisalis V."/>
            <person name="Maru K."/>
            <person name="Matthews C."/>
            <person name="McCusker W."/>
            <person name="McDonough S."/>
            <person name="Mehta T."/>
            <person name="Meldrim J."/>
            <person name="Meneus L."/>
            <person name="Mihai O."/>
            <person name="Mihalev A."/>
            <person name="Mihova T."/>
            <person name="Mittelman R."/>
            <person name="Mlenga V."/>
            <person name="Montmayeur A."/>
            <person name="Mulrain L."/>
            <person name="Navidi A."/>
            <person name="Naylor J."/>
            <person name="Negash T."/>
            <person name="Nguyen T."/>
            <person name="Nguyen N."/>
            <person name="Nicol R."/>
            <person name="Norbu C."/>
            <person name="Norbu N."/>
            <person name="Novod N."/>
            <person name="O'Neill B."/>
            <person name="Osman S."/>
            <person name="Markiewicz E."/>
            <person name="Oyono O.L."/>
            <person name="Patti C."/>
            <person name="Phunkhang P."/>
            <person name="Pierre F."/>
            <person name="Priest M."/>
            <person name="Raghuraman S."/>
            <person name="Rege F."/>
            <person name="Reyes R."/>
            <person name="Rise C."/>
            <person name="Rogov P."/>
            <person name="Ross K."/>
            <person name="Ryan E."/>
            <person name="Settipalli S."/>
            <person name="Shea T."/>
            <person name="Sherpa N."/>
            <person name="Shi L."/>
            <person name="Shih D."/>
            <person name="Sparrow T."/>
            <person name="Spaulding J."/>
            <person name="Stalker J."/>
            <person name="Stange-Thomann N."/>
            <person name="Stavropoulos S."/>
            <person name="Stone C."/>
            <person name="Strader C."/>
            <person name="Tesfaye S."/>
            <person name="Thomson T."/>
            <person name="Thoulutsang Y."/>
            <person name="Thoulutsang D."/>
            <person name="Topham K."/>
            <person name="Topping I."/>
            <person name="Tsamla T."/>
            <person name="Vassiliev H."/>
            <person name="Vo A."/>
            <person name="Wangchuk T."/>
            <person name="Wangdi T."/>
            <person name="Weiand M."/>
            <person name="Wilkinson J."/>
            <person name="Wilson A."/>
            <person name="Yadav S."/>
            <person name="Young G."/>
            <person name="Yu Q."/>
            <person name="Zembek L."/>
            <person name="Zhong D."/>
            <person name="Zimmer A."/>
            <person name="Zwirko Z."/>
            <person name="Jaffe D.B."/>
            <person name="Alvarez P."/>
            <person name="Brockman W."/>
            <person name="Butler J."/>
            <person name="Chin C."/>
            <person name="Gnerre S."/>
            <person name="Grabherr M."/>
            <person name="Kleber M."/>
            <person name="Mauceli E."/>
            <person name="MacCallum I."/>
        </authorList>
    </citation>
    <scope>NUCLEOTIDE SEQUENCE [LARGE SCALE GENOMIC DNA]</scope>
    <source>
        <strain evidence="2">Tucson 14024-0371.13</strain>
    </source>
</reference>
<evidence type="ECO:0000313" key="1">
    <source>
        <dbReference type="EMBL" id="EDV43133.2"/>
    </source>
</evidence>
<proteinExistence type="predicted"/>